<dbReference type="Proteomes" id="UP001148838">
    <property type="component" value="Unassembled WGS sequence"/>
</dbReference>
<name>A0ABQ8SGU5_PERAM</name>
<keyword evidence="2" id="KW-1185">Reference proteome</keyword>
<accession>A0ABQ8SGU5</accession>
<dbReference type="EMBL" id="JAJSOF020000027">
    <property type="protein sequence ID" value="KAJ4433361.1"/>
    <property type="molecule type" value="Genomic_DNA"/>
</dbReference>
<organism evidence="1 2">
    <name type="scientific">Periplaneta americana</name>
    <name type="common">American cockroach</name>
    <name type="synonym">Blatta americana</name>
    <dbReference type="NCBI Taxonomy" id="6978"/>
    <lineage>
        <taxon>Eukaryota</taxon>
        <taxon>Metazoa</taxon>
        <taxon>Ecdysozoa</taxon>
        <taxon>Arthropoda</taxon>
        <taxon>Hexapoda</taxon>
        <taxon>Insecta</taxon>
        <taxon>Pterygota</taxon>
        <taxon>Neoptera</taxon>
        <taxon>Polyneoptera</taxon>
        <taxon>Dictyoptera</taxon>
        <taxon>Blattodea</taxon>
        <taxon>Blattoidea</taxon>
        <taxon>Blattidae</taxon>
        <taxon>Blattinae</taxon>
        <taxon>Periplaneta</taxon>
    </lineage>
</organism>
<evidence type="ECO:0000313" key="2">
    <source>
        <dbReference type="Proteomes" id="UP001148838"/>
    </source>
</evidence>
<proteinExistence type="predicted"/>
<sequence length="327" mass="36910">MDDTRIPKNILNSKPEGRRNIGRQKLRWLDGVEDDLRTLGAYVLLLTQRSWRVSLSTMHRQFVDSVAENSTTSYTRHISNLRITVASLAAQTVTKVRCYIHLCIAGVICWKARRTASFNSSMMYRSLCKNALDETPQRIRLSIVTGFHNTGLRGGHSRRADKMGDPRPIQCPYAEACYTYRSQAAIHTTVMHITDPPVLLQSPHTGHDVIYTPCTVNLIWLLCVPRPKPANDVDLLYVKYNLSIKIPLPLNGIVLNAASLNNLLKISALQVPYSLDLASSDYSMFGVISCKMVQRALQFQELKALDDRPNIEESRTIQSLRLGEQVM</sequence>
<reference evidence="1 2" key="1">
    <citation type="journal article" date="2022" name="Allergy">
        <title>Genome assembly and annotation of Periplaneta americana reveal a comprehensive cockroach allergen profile.</title>
        <authorList>
            <person name="Wang L."/>
            <person name="Xiong Q."/>
            <person name="Saelim N."/>
            <person name="Wang L."/>
            <person name="Nong W."/>
            <person name="Wan A.T."/>
            <person name="Shi M."/>
            <person name="Liu X."/>
            <person name="Cao Q."/>
            <person name="Hui J.H.L."/>
            <person name="Sookrung N."/>
            <person name="Leung T.F."/>
            <person name="Tungtrongchitr A."/>
            <person name="Tsui S.K.W."/>
        </authorList>
    </citation>
    <scope>NUCLEOTIDE SEQUENCE [LARGE SCALE GENOMIC DNA]</scope>
    <source>
        <strain evidence="1">PWHHKU_190912</strain>
    </source>
</reference>
<gene>
    <name evidence="1" type="ORF">ANN_15620</name>
</gene>
<evidence type="ECO:0000313" key="1">
    <source>
        <dbReference type="EMBL" id="KAJ4433361.1"/>
    </source>
</evidence>
<comment type="caution">
    <text evidence="1">The sequence shown here is derived from an EMBL/GenBank/DDBJ whole genome shotgun (WGS) entry which is preliminary data.</text>
</comment>
<protein>
    <submittedName>
        <fullName evidence="1">Uncharacterized protein</fullName>
    </submittedName>
</protein>